<keyword evidence="5 8" id="KW-0812">Transmembrane</keyword>
<comment type="caution">
    <text evidence="9">The sequence shown here is derived from an EMBL/GenBank/DDBJ whole genome shotgun (WGS) entry which is preliminary data.</text>
</comment>
<dbReference type="SUPFAM" id="SSF144083">
    <property type="entry name" value="Magnesium transport protein CorA, transmembrane region"/>
    <property type="match status" value="1"/>
</dbReference>
<dbReference type="InterPro" id="IPR045863">
    <property type="entry name" value="CorA_TM1_TM2"/>
</dbReference>
<reference evidence="9 10" key="1">
    <citation type="journal article" date="2019" name="Int. J. Syst. Evol. Microbiol.">
        <title>The Global Catalogue of Microorganisms (GCM) 10K type strain sequencing project: providing services to taxonomists for standard genome sequencing and annotation.</title>
        <authorList>
            <consortium name="The Broad Institute Genomics Platform"/>
            <consortium name="The Broad Institute Genome Sequencing Center for Infectious Disease"/>
            <person name="Wu L."/>
            <person name="Ma J."/>
        </authorList>
    </citation>
    <scope>NUCLEOTIDE SEQUENCE [LARGE SCALE GENOMIC DNA]</scope>
    <source>
        <strain evidence="9 10">JCM 15503</strain>
    </source>
</reference>
<evidence type="ECO:0000256" key="8">
    <source>
        <dbReference type="SAM" id="Phobius"/>
    </source>
</evidence>
<name>A0ABN1KLA6_9BURK</name>
<dbReference type="RefSeq" id="WP_231013158.1">
    <property type="nucleotide sequence ID" value="NZ_BAAAEW010000049.1"/>
</dbReference>
<comment type="subcellular location">
    <subcellularLocation>
        <location evidence="1">Cell membrane</location>
        <topology evidence="1">Multi-pass membrane protein</topology>
    </subcellularLocation>
</comment>
<evidence type="ECO:0000313" key="10">
    <source>
        <dbReference type="Proteomes" id="UP001500279"/>
    </source>
</evidence>
<keyword evidence="6 8" id="KW-1133">Transmembrane helix</keyword>
<keyword evidence="7 8" id="KW-0472">Membrane</keyword>
<evidence type="ECO:0000256" key="2">
    <source>
        <dbReference type="ARBA" id="ARBA00009765"/>
    </source>
</evidence>
<gene>
    <name evidence="9" type="ORF">GCM10009107_61850</name>
</gene>
<keyword evidence="4" id="KW-1003">Cell membrane</keyword>
<dbReference type="PANTHER" id="PTHR46494">
    <property type="entry name" value="CORA FAMILY METAL ION TRANSPORTER (EUROFUNG)"/>
    <property type="match status" value="1"/>
</dbReference>
<evidence type="ECO:0000256" key="3">
    <source>
        <dbReference type="ARBA" id="ARBA00022448"/>
    </source>
</evidence>
<feature type="transmembrane region" description="Helical" evidence="8">
    <location>
        <begin position="350"/>
        <end position="369"/>
    </location>
</feature>
<dbReference type="Pfam" id="PF01544">
    <property type="entry name" value="CorA"/>
    <property type="match status" value="1"/>
</dbReference>
<dbReference type="PANTHER" id="PTHR46494:SF1">
    <property type="entry name" value="CORA FAMILY METAL ION TRANSPORTER (EUROFUNG)"/>
    <property type="match status" value="1"/>
</dbReference>
<keyword evidence="10" id="KW-1185">Reference proteome</keyword>
<accession>A0ABN1KLA6</accession>
<evidence type="ECO:0000256" key="1">
    <source>
        <dbReference type="ARBA" id="ARBA00004651"/>
    </source>
</evidence>
<evidence type="ECO:0000256" key="7">
    <source>
        <dbReference type="ARBA" id="ARBA00023136"/>
    </source>
</evidence>
<dbReference type="CDD" id="cd12822">
    <property type="entry name" value="TmCorA-like"/>
    <property type="match status" value="1"/>
</dbReference>
<proteinExistence type="inferred from homology"/>
<evidence type="ECO:0000256" key="5">
    <source>
        <dbReference type="ARBA" id="ARBA00022692"/>
    </source>
</evidence>
<dbReference type="EMBL" id="BAAAEW010000049">
    <property type="protein sequence ID" value="GAA0770241.1"/>
    <property type="molecule type" value="Genomic_DNA"/>
</dbReference>
<dbReference type="SUPFAM" id="SSF143865">
    <property type="entry name" value="CorA soluble domain-like"/>
    <property type="match status" value="1"/>
</dbReference>
<evidence type="ECO:0000256" key="6">
    <source>
        <dbReference type="ARBA" id="ARBA00022989"/>
    </source>
</evidence>
<sequence length="380" mass="43126">MRIFHIDNEHFTELEQLPTSLPAHGYLWIGNARREFEARVGELQRHLQHWTGAGLVDLHVSDLLNNQLPSHYDDTSWYDMLVFRRLSAGAGGAALPANTPVPAMGRPPAAPHAVGTLAAAHQALAAIDTSPVGFAVFDKVLITVHPADCMVREYFAQRLQQHSRESDLRGSARLPTSPADLMLRMVNYMVDSYLELRRLLTRHLGTLQAELLKANSRFADWQLILSSREALHLLEDTCEDQRSAIQEWIDALDEWPEAASVAERRERELLRVRSRDVLEHIERVLSHVRRLEQSAEAAVQMHFSALGQRTNDIMRTLTVLTAIFLPLNLITGIFGMNFEWLPLIHKQDGFWIAVAVMLGIGIGLGLFFWRKRYLGTRSRQ</sequence>
<organism evidence="9 10">
    <name type="scientific">Ideonella azotifigens</name>
    <dbReference type="NCBI Taxonomy" id="513160"/>
    <lineage>
        <taxon>Bacteria</taxon>
        <taxon>Pseudomonadati</taxon>
        <taxon>Pseudomonadota</taxon>
        <taxon>Betaproteobacteria</taxon>
        <taxon>Burkholderiales</taxon>
        <taxon>Sphaerotilaceae</taxon>
        <taxon>Ideonella</taxon>
    </lineage>
</organism>
<evidence type="ECO:0000256" key="4">
    <source>
        <dbReference type="ARBA" id="ARBA00022475"/>
    </source>
</evidence>
<feature type="transmembrane region" description="Helical" evidence="8">
    <location>
        <begin position="317"/>
        <end position="338"/>
    </location>
</feature>
<dbReference type="Gene3D" id="1.20.58.340">
    <property type="entry name" value="Magnesium transport protein CorA, transmembrane region"/>
    <property type="match status" value="2"/>
</dbReference>
<dbReference type="InterPro" id="IPR045861">
    <property type="entry name" value="CorA_cytoplasmic_dom"/>
</dbReference>
<evidence type="ECO:0000313" key="9">
    <source>
        <dbReference type="EMBL" id="GAA0770241.1"/>
    </source>
</evidence>
<keyword evidence="3" id="KW-0813">Transport</keyword>
<protein>
    <submittedName>
        <fullName evidence="9">Magnesium transporter CorA family protein</fullName>
    </submittedName>
</protein>
<dbReference type="Proteomes" id="UP001500279">
    <property type="component" value="Unassembled WGS sequence"/>
</dbReference>
<dbReference type="InterPro" id="IPR002523">
    <property type="entry name" value="MgTranspt_CorA/ZnTranspt_ZntB"/>
</dbReference>
<comment type="similarity">
    <text evidence="2">Belongs to the CorA metal ion transporter (MIT) (TC 1.A.35) family.</text>
</comment>